<dbReference type="InterPro" id="IPR050398">
    <property type="entry name" value="HssS/ArlS-like"/>
</dbReference>
<name>A0A318KE53_9FIRM</name>
<dbReference type="PROSITE" id="PS50109">
    <property type="entry name" value="HIS_KIN"/>
    <property type="match status" value="1"/>
</dbReference>
<dbReference type="InterPro" id="IPR003594">
    <property type="entry name" value="HATPase_dom"/>
</dbReference>
<evidence type="ECO:0000256" key="3">
    <source>
        <dbReference type="ARBA" id="ARBA00012438"/>
    </source>
</evidence>
<dbReference type="RefSeq" id="WP_022938926.1">
    <property type="nucleotide sequence ID" value="NZ_CABKRQ010000007.1"/>
</dbReference>
<dbReference type="OrthoDB" id="9792991at2"/>
<dbReference type="FunFam" id="1.10.287.130:FF:000001">
    <property type="entry name" value="Two-component sensor histidine kinase"/>
    <property type="match status" value="1"/>
</dbReference>
<dbReference type="SMART" id="SM00387">
    <property type="entry name" value="HATPase_c"/>
    <property type="match status" value="1"/>
</dbReference>
<gene>
    <name evidence="16" type="ORF">DES51_12422</name>
</gene>
<evidence type="ECO:0000256" key="1">
    <source>
        <dbReference type="ARBA" id="ARBA00000085"/>
    </source>
</evidence>
<dbReference type="PANTHER" id="PTHR45528:SF1">
    <property type="entry name" value="SENSOR HISTIDINE KINASE CPXA"/>
    <property type="match status" value="1"/>
</dbReference>
<dbReference type="PANTHER" id="PTHR45528">
    <property type="entry name" value="SENSOR HISTIDINE KINASE CPXA"/>
    <property type="match status" value="1"/>
</dbReference>
<keyword evidence="5" id="KW-0597">Phosphoprotein</keyword>
<organism evidence="16 17">
    <name type="scientific">Dielma fastidiosa</name>
    <dbReference type="NCBI Taxonomy" id="1034346"/>
    <lineage>
        <taxon>Bacteria</taxon>
        <taxon>Bacillati</taxon>
        <taxon>Bacillota</taxon>
        <taxon>Erysipelotrichia</taxon>
        <taxon>Erysipelotrichales</taxon>
        <taxon>Erysipelotrichaceae</taxon>
        <taxon>Dielma</taxon>
    </lineage>
</organism>
<dbReference type="EMBL" id="QJKH01000024">
    <property type="protein sequence ID" value="PXX74516.1"/>
    <property type="molecule type" value="Genomic_DNA"/>
</dbReference>
<feature type="transmembrane region" description="Helical" evidence="14">
    <location>
        <begin position="252"/>
        <end position="272"/>
    </location>
</feature>
<comment type="caution">
    <text evidence="16">The sequence shown here is derived from an EMBL/GenBank/DDBJ whole genome shotgun (WGS) entry which is preliminary data.</text>
</comment>
<evidence type="ECO:0000256" key="6">
    <source>
        <dbReference type="ARBA" id="ARBA00022679"/>
    </source>
</evidence>
<accession>A0A318KE53</accession>
<dbReference type="GO" id="GO:0000155">
    <property type="term" value="F:phosphorelay sensor kinase activity"/>
    <property type="evidence" value="ECO:0007669"/>
    <property type="project" value="InterPro"/>
</dbReference>
<evidence type="ECO:0000256" key="9">
    <source>
        <dbReference type="ARBA" id="ARBA00022777"/>
    </source>
</evidence>
<feature type="transmembrane region" description="Helical" evidence="14">
    <location>
        <begin position="292"/>
        <end position="313"/>
    </location>
</feature>
<evidence type="ECO:0000313" key="16">
    <source>
        <dbReference type="EMBL" id="PXX74516.1"/>
    </source>
</evidence>
<comment type="subcellular location">
    <subcellularLocation>
        <location evidence="2">Cell membrane</location>
        <topology evidence="2">Multi-pass membrane protein</topology>
    </subcellularLocation>
</comment>
<proteinExistence type="predicted"/>
<evidence type="ECO:0000256" key="14">
    <source>
        <dbReference type="SAM" id="Phobius"/>
    </source>
</evidence>
<protein>
    <recommendedName>
        <fullName evidence="3">histidine kinase</fullName>
        <ecNumber evidence="3">2.7.13.3</ecNumber>
    </recommendedName>
</protein>
<keyword evidence="12" id="KW-0902">Two-component regulatory system</keyword>
<dbReference type="InterPro" id="IPR036890">
    <property type="entry name" value="HATPase_C_sf"/>
</dbReference>
<keyword evidence="11 14" id="KW-1133">Transmembrane helix</keyword>
<keyword evidence="4" id="KW-1003">Cell membrane</keyword>
<sequence length="738" mass="83501">MEKKSNKLFGFLLILIIALLSLGMVIAKPMISAEKNEPDLTSLDTNDYFLDDLFLDNIVQYKHLKSLEAGKNISYSELLLKNPDADTAELFDDFISGYSNVENPDDFEDLYYTLQRKNLILDFYAESNNTRSYSIDLSDLKNSGNDKAKYFKWYIIMHYDDAGNLTISNASQDLLKTVSSKFFKGSLMESSAFNFESIVQNGVAENSSKVNVEPITNATFIYAISNERYQMLVDGTIYSRYLPGYSAMNEDAGMLVFMVITTAAIAAACFIATRHVRELSAYNALLKCPFELLVGVLSLGISLIFGWTYLVLVNMGTTDFITEILQNITTDKAVIVTNSILFFSGFIYLFLVTVAVYEIKLIFIQGFSDFFMNNTIIGWCCRKISAFFDVFRGLDLSDKLNKKIATALILNLLVGCIACIFWAFGPLLLILYTIFTYQYIKRIASGMQQQFHVLENVTKELSLGNLDIEVEDDLSVFGEVKDNLLGIKTGFKQAVEEEVRSSKMKTELISNVSHDLKTPLTTLISYIDLLQKENITDEERQHYIQILDNSSLRLKRCIDDLFEISKVESGNVQCNLVEVNLSDLLKQIHFEMSDKIEASNLTFKTSYPEQKIICMLDSPKTYRIFDNLYMNIFKYAMPYTRVYIELKEENGFAVVSFKNVSATEITYAPDELTERFVRNDASRNSEGSGLGLAIAKSFTELQGGSIKVLVDGDLFKVILKFAVLEKAAEREEGNEEQA</sequence>
<dbReference type="Gene3D" id="1.10.287.130">
    <property type="match status" value="1"/>
</dbReference>
<evidence type="ECO:0000256" key="10">
    <source>
        <dbReference type="ARBA" id="ARBA00022840"/>
    </source>
</evidence>
<dbReference type="SUPFAM" id="SSF55874">
    <property type="entry name" value="ATPase domain of HSP90 chaperone/DNA topoisomerase II/histidine kinase"/>
    <property type="match status" value="1"/>
</dbReference>
<evidence type="ECO:0000256" key="12">
    <source>
        <dbReference type="ARBA" id="ARBA00023012"/>
    </source>
</evidence>
<keyword evidence="10" id="KW-0067">ATP-binding</keyword>
<dbReference type="Pfam" id="PF00512">
    <property type="entry name" value="HisKA"/>
    <property type="match status" value="1"/>
</dbReference>
<comment type="catalytic activity">
    <reaction evidence="1">
        <text>ATP + protein L-histidine = ADP + protein N-phospho-L-histidine.</text>
        <dbReference type="EC" id="2.7.13.3"/>
    </reaction>
</comment>
<evidence type="ECO:0000256" key="7">
    <source>
        <dbReference type="ARBA" id="ARBA00022692"/>
    </source>
</evidence>
<evidence type="ECO:0000256" key="8">
    <source>
        <dbReference type="ARBA" id="ARBA00022741"/>
    </source>
</evidence>
<dbReference type="InterPro" id="IPR005467">
    <property type="entry name" value="His_kinase_dom"/>
</dbReference>
<dbReference type="SMART" id="SM00388">
    <property type="entry name" value="HisKA"/>
    <property type="match status" value="1"/>
</dbReference>
<keyword evidence="13 14" id="KW-0472">Membrane</keyword>
<evidence type="ECO:0000259" key="15">
    <source>
        <dbReference type="PROSITE" id="PS50109"/>
    </source>
</evidence>
<dbReference type="AlphaFoldDB" id="A0A318KE53"/>
<dbReference type="Pfam" id="PF02518">
    <property type="entry name" value="HATPase_c"/>
    <property type="match status" value="1"/>
</dbReference>
<dbReference type="CDD" id="cd00082">
    <property type="entry name" value="HisKA"/>
    <property type="match status" value="1"/>
</dbReference>
<dbReference type="Gene3D" id="3.30.565.10">
    <property type="entry name" value="Histidine kinase-like ATPase, C-terminal domain"/>
    <property type="match status" value="1"/>
</dbReference>
<dbReference type="InterPro" id="IPR036097">
    <property type="entry name" value="HisK_dim/P_sf"/>
</dbReference>
<evidence type="ECO:0000313" key="17">
    <source>
        <dbReference type="Proteomes" id="UP000247612"/>
    </source>
</evidence>
<keyword evidence="17" id="KW-1185">Reference proteome</keyword>
<evidence type="ECO:0000256" key="5">
    <source>
        <dbReference type="ARBA" id="ARBA00022553"/>
    </source>
</evidence>
<feature type="transmembrane region" description="Helical" evidence="14">
    <location>
        <begin position="333"/>
        <end position="357"/>
    </location>
</feature>
<dbReference type="GO" id="GO:0005886">
    <property type="term" value="C:plasma membrane"/>
    <property type="evidence" value="ECO:0007669"/>
    <property type="project" value="UniProtKB-SubCell"/>
</dbReference>
<evidence type="ECO:0000256" key="2">
    <source>
        <dbReference type="ARBA" id="ARBA00004651"/>
    </source>
</evidence>
<reference evidence="16 17" key="1">
    <citation type="submission" date="2018-05" db="EMBL/GenBank/DDBJ databases">
        <title>Genomic Encyclopedia of Type Strains, Phase IV (KMG-IV): sequencing the most valuable type-strain genomes for metagenomic binning, comparative biology and taxonomic classification.</title>
        <authorList>
            <person name="Goeker M."/>
        </authorList>
    </citation>
    <scope>NUCLEOTIDE SEQUENCE [LARGE SCALE GENOMIC DNA]</scope>
    <source>
        <strain evidence="16 17">JC118</strain>
    </source>
</reference>
<dbReference type="InterPro" id="IPR003661">
    <property type="entry name" value="HisK_dim/P_dom"/>
</dbReference>
<evidence type="ECO:0000256" key="13">
    <source>
        <dbReference type="ARBA" id="ARBA00023136"/>
    </source>
</evidence>
<keyword evidence="8" id="KW-0547">Nucleotide-binding</keyword>
<evidence type="ECO:0000256" key="4">
    <source>
        <dbReference type="ARBA" id="ARBA00022475"/>
    </source>
</evidence>
<dbReference type="STRING" id="1034346.GCA_000313565_02641"/>
<feature type="domain" description="Histidine kinase" evidence="15">
    <location>
        <begin position="511"/>
        <end position="708"/>
    </location>
</feature>
<dbReference type="Proteomes" id="UP000247612">
    <property type="component" value="Unassembled WGS sequence"/>
</dbReference>
<dbReference type="EC" id="2.7.13.3" evidence="3"/>
<dbReference type="SUPFAM" id="SSF47384">
    <property type="entry name" value="Homodimeric domain of signal transducing histidine kinase"/>
    <property type="match status" value="1"/>
</dbReference>
<keyword evidence="7 14" id="KW-0812">Transmembrane</keyword>
<feature type="transmembrane region" description="Helical" evidence="14">
    <location>
        <begin position="408"/>
        <end position="435"/>
    </location>
</feature>
<evidence type="ECO:0000256" key="11">
    <source>
        <dbReference type="ARBA" id="ARBA00022989"/>
    </source>
</evidence>
<dbReference type="GO" id="GO:0005524">
    <property type="term" value="F:ATP binding"/>
    <property type="evidence" value="ECO:0007669"/>
    <property type="project" value="UniProtKB-KW"/>
</dbReference>
<keyword evidence="9 16" id="KW-0418">Kinase</keyword>
<keyword evidence="6" id="KW-0808">Transferase</keyword>